<name>A0AAW5QWV3_9HYPH</name>
<keyword evidence="1" id="KW-0805">Transcription regulation</keyword>
<comment type="caution">
    <text evidence="6">The sequence shown here is derived from an EMBL/GenBank/DDBJ whole genome shotgun (WGS) entry which is preliminary data.</text>
</comment>
<keyword evidence="7" id="KW-1185">Reference proteome</keyword>
<dbReference type="Gene3D" id="2.60.120.10">
    <property type="entry name" value="Jelly Rolls"/>
    <property type="match status" value="1"/>
</dbReference>
<dbReference type="InterPro" id="IPR050397">
    <property type="entry name" value="Env_Response_Regulators"/>
</dbReference>
<feature type="domain" description="HTH crp-type" evidence="5">
    <location>
        <begin position="147"/>
        <end position="217"/>
    </location>
</feature>
<dbReference type="InterPro" id="IPR014710">
    <property type="entry name" value="RmlC-like_jellyroll"/>
</dbReference>
<dbReference type="InterPro" id="IPR012318">
    <property type="entry name" value="HTH_CRP"/>
</dbReference>
<accession>A0AAW5QWV3</accession>
<dbReference type="GO" id="GO:0005829">
    <property type="term" value="C:cytosol"/>
    <property type="evidence" value="ECO:0007669"/>
    <property type="project" value="TreeGrafter"/>
</dbReference>
<gene>
    <name evidence="6" type="ORF">MUB46_07100</name>
</gene>
<dbReference type="InterPro" id="IPR018490">
    <property type="entry name" value="cNMP-bd_dom_sf"/>
</dbReference>
<dbReference type="Pfam" id="PF00027">
    <property type="entry name" value="cNMP_binding"/>
    <property type="match status" value="1"/>
</dbReference>
<dbReference type="SMART" id="SM00419">
    <property type="entry name" value="HTH_CRP"/>
    <property type="match status" value="1"/>
</dbReference>
<dbReference type="CDD" id="cd00038">
    <property type="entry name" value="CAP_ED"/>
    <property type="match status" value="1"/>
</dbReference>
<evidence type="ECO:0000313" key="7">
    <source>
        <dbReference type="Proteomes" id="UP001320898"/>
    </source>
</evidence>
<evidence type="ECO:0000259" key="4">
    <source>
        <dbReference type="PROSITE" id="PS50042"/>
    </source>
</evidence>
<evidence type="ECO:0000259" key="5">
    <source>
        <dbReference type="PROSITE" id="PS51063"/>
    </source>
</evidence>
<evidence type="ECO:0000256" key="1">
    <source>
        <dbReference type="ARBA" id="ARBA00023015"/>
    </source>
</evidence>
<organism evidence="6 7">
    <name type="scientific">Microbaculum marinisediminis</name>
    <dbReference type="NCBI Taxonomy" id="2931392"/>
    <lineage>
        <taxon>Bacteria</taxon>
        <taxon>Pseudomonadati</taxon>
        <taxon>Pseudomonadota</taxon>
        <taxon>Alphaproteobacteria</taxon>
        <taxon>Hyphomicrobiales</taxon>
        <taxon>Tepidamorphaceae</taxon>
        <taxon>Microbaculum</taxon>
    </lineage>
</organism>
<dbReference type="GO" id="GO:0003700">
    <property type="term" value="F:DNA-binding transcription factor activity"/>
    <property type="evidence" value="ECO:0007669"/>
    <property type="project" value="TreeGrafter"/>
</dbReference>
<dbReference type="SUPFAM" id="SSF51206">
    <property type="entry name" value="cAMP-binding domain-like"/>
    <property type="match status" value="1"/>
</dbReference>
<dbReference type="SMART" id="SM00100">
    <property type="entry name" value="cNMP"/>
    <property type="match status" value="1"/>
</dbReference>
<dbReference type="InterPro" id="IPR036390">
    <property type="entry name" value="WH_DNA-bd_sf"/>
</dbReference>
<dbReference type="EMBL" id="JALIDZ010000003">
    <property type="protein sequence ID" value="MCT8971617.1"/>
    <property type="molecule type" value="Genomic_DNA"/>
</dbReference>
<dbReference type="AlphaFoldDB" id="A0AAW5QWV3"/>
<keyword evidence="3" id="KW-0804">Transcription</keyword>
<dbReference type="InterPro" id="IPR036388">
    <property type="entry name" value="WH-like_DNA-bd_sf"/>
</dbReference>
<dbReference type="Pfam" id="PF13545">
    <property type="entry name" value="HTH_Crp_2"/>
    <property type="match status" value="1"/>
</dbReference>
<evidence type="ECO:0000256" key="3">
    <source>
        <dbReference type="ARBA" id="ARBA00023163"/>
    </source>
</evidence>
<dbReference type="Proteomes" id="UP001320898">
    <property type="component" value="Unassembled WGS sequence"/>
</dbReference>
<dbReference type="GO" id="GO:0003677">
    <property type="term" value="F:DNA binding"/>
    <property type="evidence" value="ECO:0007669"/>
    <property type="project" value="UniProtKB-KW"/>
</dbReference>
<dbReference type="PANTHER" id="PTHR24567:SF68">
    <property type="entry name" value="DNA-BINDING TRANSCRIPTIONAL DUAL REGULATOR CRP"/>
    <property type="match status" value="1"/>
</dbReference>
<dbReference type="PROSITE" id="PS50042">
    <property type="entry name" value="CNMP_BINDING_3"/>
    <property type="match status" value="1"/>
</dbReference>
<dbReference type="RefSeq" id="WP_261615193.1">
    <property type="nucleotide sequence ID" value="NZ_JALIDZ010000003.1"/>
</dbReference>
<sequence>MIAPEHLSRIAVWSKELTDEEADRACRGITERTLSTGTYLFHRGDSFDSWTGVVSGIVKMSTVTSSGKAVSYTGITNGGWFGEGSIIKNEPRQYDIVALRNSQIACMTGSTFRWLFENSTGFNRFLVTQLNERLGQFIAFLGHDRAFEATPRVARCIAWLCNPVLSPGIGKHLEISQEELGLLSGLSRQMANRSLKVLEEAGLVRVAHDGVEILDLDGLKHFGE</sequence>
<evidence type="ECO:0000256" key="2">
    <source>
        <dbReference type="ARBA" id="ARBA00023125"/>
    </source>
</evidence>
<feature type="domain" description="Cyclic nucleotide-binding" evidence="4">
    <location>
        <begin position="13"/>
        <end position="133"/>
    </location>
</feature>
<proteinExistence type="predicted"/>
<dbReference type="InterPro" id="IPR000595">
    <property type="entry name" value="cNMP-bd_dom"/>
</dbReference>
<dbReference type="PANTHER" id="PTHR24567">
    <property type="entry name" value="CRP FAMILY TRANSCRIPTIONAL REGULATORY PROTEIN"/>
    <property type="match status" value="1"/>
</dbReference>
<evidence type="ECO:0000313" key="6">
    <source>
        <dbReference type="EMBL" id="MCT8971617.1"/>
    </source>
</evidence>
<protein>
    <submittedName>
        <fullName evidence="6">Crp/Fnr family transcriptional regulator</fullName>
    </submittedName>
</protein>
<dbReference type="SUPFAM" id="SSF46785">
    <property type="entry name" value="Winged helix' DNA-binding domain"/>
    <property type="match status" value="1"/>
</dbReference>
<dbReference type="PROSITE" id="PS51063">
    <property type="entry name" value="HTH_CRP_2"/>
    <property type="match status" value="1"/>
</dbReference>
<dbReference type="Gene3D" id="1.10.10.10">
    <property type="entry name" value="Winged helix-like DNA-binding domain superfamily/Winged helix DNA-binding domain"/>
    <property type="match status" value="1"/>
</dbReference>
<keyword evidence="2" id="KW-0238">DNA-binding</keyword>
<reference evidence="6 7" key="1">
    <citation type="submission" date="2022-04" db="EMBL/GenBank/DDBJ databases">
        <authorList>
            <person name="Ye Y.-Q."/>
            <person name="Du Z.-J."/>
        </authorList>
    </citation>
    <scope>NUCLEOTIDE SEQUENCE [LARGE SCALE GENOMIC DNA]</scope>
    <source>
        <strain evidence="6 7">A6E488</strain>
    </source>
</reference>